<dbReference type="PANTHER" id="PTHR46035">
    <property type="entry name" value="TETRATRICOPEPTIDE REPEAT PROTEIN 4"/>
    <property type="match status" value="1"/>
</dbReference>
<dbReference type="SUPFAM" id="SSF47473">
    <property type="entry name" value="EF-hand"/>
    <property type="match status" value="1"/>
</dbReference>
<feature type="compositionally biased region" description="Basic and acidic residues" evidence="4">
    <location>
        <begin position="268"/>
        <end position="290"/>
    </location>
</feature>
<dbReference type="InterPro" id="IPR018247">
    <property type="entry name" value="EF_Hand_1_Ca_BS"/>
</dbReference>
<dbReference type="Proteomes" id="UP000013827">
    <property type="component" value="Unassembled WGS sequence"/>
</dbReference>
<dbReference type="InterPro" id="IPR011990">
    <property type="entry name" value="TPR-like_helical_dom_sf"/>
</dbReference>
<dbReference type="STRING" id="2903.R1D5Y0"/>
<dbReference type="eggNOG" id="KOG0551">
    <property type="taxonomic scope" value="Eukaryota"/>
</dbReference>
<evidence type="ECO:0000256" key="4">
    <source>
        <dbReference type="SAM" id="MobiDB-lite"/>
    </source>
</evidence>
<dbReference type="GeneID" id="17276061"/>
<dbReference type="GO" id="GO:0051879">
    <property type="term" value="F:Hsp90 protein binding"/>
    <property type="evidence" value="ECO:0007669"/>
    <property type="project" value="InterPro"/>
</dbReference>
<dbReference type="PROSITE" id="PS00018">
    <property type="entry name" value="EF_HAND_1"/>
    <property type="match status" value="1"/>
</dbReference>
<evidence type="ECO:0000256" key="1">
    <source>
        <dbReference type="ARBA" id="ARBA00022737"/>
    </source>
</evidence>
<feature type="region of interest" description="Disordered" evidence="4">
    <location>
        <begin position="207"/>
        <end position="292"/>
    </location>
</feature>
<dbReference type="PANTHER" id="PTHR46035:SF1">
    <property type="entry name" value="TETRATRICOPEPTIDE REPEAT PROTEIN 4"/>
    <property type="match status" value="1"/>
</dbReference>
<evidence type="ECO:0000313" key="7">
    <source>
        <dbReference type="Proteomes" id="UP000013827"/>
    </source>
</evidence>
<organism evidence="6 7">
    <name type="scientific">Emiliania huxleyi (strain CCMP1516)</name>
    <dbReference type="NCBI Taxonomy" id="280463"/>
    <lineage>
        <taxon>Eukaryota</taxon>
        <taxon>Haptista</taxon>
        <taxon>Haptophyta</taxon>
        <taxon>Prymnesiophyceae</taxon>
        <taxon>Isochrysidales</taxon>
        <taxon>Noelaerhabdaceae</taxon>
        <taxon>Emiliania</taxon>
    </lineage>
</organism>
<dbReference type="InterPro" id="IPR044059">
    <property type="entry name" value="Csn1/TTC4_wheel"/>
</dbReference>
<dbReference type="InterPro" id="IPR002048">
    <property type="entry name" value="EF_hand_dom"/>
</dbReference>
<dbReference type="GO" id="GO:0005634">
    <property type="term" value="C:nucleus"/>
    <property type="evidence" value="ECO:0007669"/>
    <property type="project" value="TreeGrafter"/>
</dbReference>
<dbReference type="KEGG" id="ehx:EMIHUDRAFT_113059"/>
<protein>
    <recommendedName>
        <fullName evidence="5">EF-hand domain-containing protein</fullName>
    </recommendedName>
</protein>
<dbReference type="Gene3D" id="1.25.40.10">
    <property type="entry name" value="Tetratricopeptide repeat domain"/>
    <property type="match status" value="1"/>
</dbReference>
<dbReference type="GO" id="GO:0006457">
    <property type="term" value="P:protein folding"/>
    <property type="evidence" value="ECO:0007669"/>
    <property type="project" value="TreeGrafter"/>
</dbReference>
<dbReference type="GO" id="GO:0005829">
    <property type="term" value="C:cytosol"/>
    <property type="evidence" value="ECO:0007669"/>
    <property type="project" value="TreeGrafter"/>
</dbReference>
<keyword evidence="3" id="KW-0106">Calcium</keyword>
<keyword evidence="1" id="KW-0677">Repeat</keyword>
<dbReference type="HOGENOM" id="CLU_472874_0_0_1"/>
<feature type="compositionally biased region" description="Gly residues" evidence="4">
    <location>
        <begin position="224"/>
        <end position="233"/>
    </location>
</feature>
<dbReference type="SUPFAM" id="SSF48452">
    <property type="entry name" value="TPR-like"/>
    <property type="match status" value="1"/>
</dbReference>
<evidence type="ECO:0000313" key="6">
    <source>
        <dbReference type="EnsemblProtists" id="EOD30788"/>
    </source>
</evidence>
<keyword evidence="2" id="KW-0802">TPR repeat</keyword>
<dbReference type="PaxDb" id="2903-EOD30788"/>
<feature type="compositionally biased region" description="Acidic residues" evidence="4">
    <location>
        <begin position="207"/>
        <end position="216"/>
    </location>
</feature>
<dbReference type="Pfam" id="PF18972">
    <property type="entry name" value="Wheel"/>
    <property type="match status" value="1"/>
</dbReference>
<accession>A0A0D3K4V3</accession>
<dbReference type="EnsemblProtists" id="EOD30788">
    <property type="protein sequence ID" value="EOD30788"/>
    <property type="gene ID" value="EMIHUDRAFT_113059"/>
</dbReference>
<keyword evidence="7" id="KW-1185">Reference proteome</keyword>
<evidence type="ECO:0000256" key="2">
    <source>
        <dbReference type="ARBA" id="ARBA00022803"/>
    </source>
</evidence>
<dbReference type="CDD" id="cd21377">
    <property type="entry name" value="CTWD_Cns1-like"/>
    <property type="match status" value="1"/>
</dbReference>
<dbReference type="RefSeq" id="XP_005783217.1">
    <property type="nucleotide sequence ID" value="XM_005783160.1"/>
</dbReference>
<dbReference type="OMA" id="HAMWCER"/>
<dbReference type="Gene3D" id="1.10.238.10">
    <property type="entry name" value="EF-hand"/>
    <property type="match status" value="1"/>
</dbReference>
<reference evidence="6" key="2">
    <citation type="submission" date="2024-10" db="UniProtKB">
        <authorList>
            <consortium name="EnsemblProtists"/>
        </authorList>
    </citation>
    <scope>IDENTIFICATION</scope>
</reference>
<dbReference type="GO" id="GO:0030544">
    <property type="term" value="F:Hsp70 protein binding"/>
    <property type="evidence" value="ECO:0007669"/>
    <property type="project" value="TreeGrafter"/>
</dbReference>
<evidence type="ECO:0000256" key="3">
    <source>
        <dbReference type="ARBA" id="ARBA00022837"/>
    </source>
</evidence>
<feature type="domain" description="EF-hand" evidence="5">
    <location>
        <begin position="108"/>
        <end position="143"/>
    </location>
</feature>
<dbReference type="InterPro" id="IPR011992">
    <property type="entry name" value="EF-hand-dom_pair"/>
</dbReference>
<dbReference type="PROSITE" id="PS50222">
    <property type="entry name" value="EF_HAND_2"/>
    <property type="match status" value="1"/>
</dbReference>
<name>A0A0D3K4V3_EMIH1</name>
<proteinExistence type="predicted"/>
<sequence>MAAAKNYSAYDDATSRRLLCGDLSEETRLPRELLERFHAMWCERSRPFFAAVDETSTMSVGALAEVVRSLGVHSDLLCRSVSRVIASGAEAVSFSAFVRGYAQLHSRTLREALPFAFAVFDLDGDGLLSPAEFQTANLELKQLDPAAVRRVLAAPPSSDQQLRGGLTRDQFRYFASLSSETVLATCGFLLHVSAFYVPLYPLGPEAEEEAEREAEEAAAAQKAAGGGGGGGADGPDACGASAVGESSDGANPFEDSDMLAALESLKTTPEERAERQKAKGNEAMRSREPHAASFAVERYSEGLAERPRDARLRATLLANRAAAHTSLRNWRRALDDAKEALAVKAARRGAAAALRLGLLAEAKALSEEGLRLCGGGGESEAAELRSVASEIAAREAAEEAKRVAAAARAAMEEELAAALRARGLAVGEFLDEGLRQQCVGEHAGARLWYDSAAAELHSPVLLLYPEASMSDFIQDVAEGERLADHLEEMFGEAAERSPPWDTERKYAAPALQPYLVLDADGEAGVGTCRRLDASTALLPQLAALCAEGYTVPGVPIVHVVVRRSAFEREFLRTGGAA</sequence>
<dbReference type="GO" id="GO:0005509">
    <property type="term" value="F:calcium ion binding"/>
    <property type="evidence" value="ECO:0007669"/>
    <property type="project" value="InterPro"/>
</dbReference>
<evidence type="ECO:0000259" key="5">
    <source>
        <dbReference type="PROSITE" id="PS50222"/>
    </source>
</evidence>
<reference evidence="7" key="1">
    <citation type="journal article" date="2013" name="Nature">
        <title>Pan genome of the phytoplankton Emiliania underpins its global distribution.</title>
        <authorList>
            <person name="Read B.A."/>
            <person name="Kegel J."/>
            <person name="Klute M.J."/>
            <person name="Kuo A."/>
            <person name="Lefebvre S.C."/>
            <person name="Maumus F."/>
            <person name="Mayer C."/>
            <person name="Miller J."/>
            <person name="Monier A."/>
            <person name="Salamov A."/>
            <person name="Young J."/>
            <person name="Aguilar M."/>
            <person name="Claverie J.M."/>
            <person name="Frickenhaus S."/>
            <person name="Gonzalez K."/>
            <person name="Herman E.K."/>
            <person name="Lin Y.C."/>
            <person name="Napier J."/>
            <person name="Ogata H."/>
            <person name="Sarno A.F."/>
            <person name="Shmutz J."/>
            <person name="Schroeder D."/>
            <person name="de Vargas C."/>
            <person name="Verret F."/>
            <person name="von Dassow P."/>
            <person name="Valentin K."/>
            <person name="Van de Peer Y."/>
            <person name="Wheeler G."/>
            <person name="Dacks J.B."/>
            <person name="Delwiche C.F."/>
            <person name="Dyhrman S.T."/>
            <person name="Glockner G."/>
            <person name="John U."/>
            <person name="Richards T."/>
            <person name="Worden A.Z."/>
            <person name="Zhang X."/>
            <person name="Grigoriev I.V."/>
            <person name="Allen A.E."/>
            <person name="Bidle K."/>
            <person name="Borodovsky M."/>
            <person name="Bowler C."/>
            <person name="Brownlee C."/>
            <person name="Cock J.M."/>
            <person name="Elias M."/>
            <person name="Gladyshev V.N."/>
            <person name="Groth M."/>
            <person name="Guda C."/>
            <person name="Hadaegh A."/>
            <person name="Iglesias-Rodriguez M.D."/>
            <person name="Jenkins J."/>
            <person name="Jones B.M."/>
            <person name="Lawson T."/>
            <person name="Leese F."/>
            <person name="Lindquist E."/>
            <person name="Lobanov A."/>
            <person name="Lomsadze A."/>
            <person name="Malik S.B."/>
            <person name="Marsh M.E."/>
            <person name="Mackinder L."/>
            <person name="Mock T."/>
            <person name="Mueller-Roeber B."/>
            <person name="Pagarete A."/>
            <person name="Parker M."/>
            <person name="Probert I."/>
            <person name="Quesneville H."/>
            <person name="Raines C."/>
            <person name="Rensing S.A."/>
            <person name="Riano-Pachon D.M."/>
            <person name="Richier S."/>
            <person name="Rokitta S."/>
            <person name="Shiraiwa Y."/>
            <person name="Soanes D.M."/>
            <person name="van der Giezen M."/>
            <person name="Wahlund T.M."/>
            <person name="Williams B."/>
            <person name="Wilson W."/>
            <person name="Wolfe G."/>
            <person name="Wurch L.L."/>
        </authorList>
    </citation>
    <scope>NUCLEOTIDE SEQUENCE</scope>
</reference>
<dbReference type="AlphaFoldDB" id="A0A0D3K4V3"/>